<feature type="region of interest" description="Disordered" evidence="1">
    <location>
        <begin position="599"/>
        <end position="682"/>
    </location>
</feature>
<reference evidence="3" key="1">
    <citation type="submission" date="2023-07" db="EMBL/GenBank/DDBJ databases">
        <title>A chromosome-level genome assembly of Lolium multiflorum.</title>
        <authorList>
            <person name="Chen Y."/>
            <person name="Copetti D."/>
            <person name="Kolliker R."/>
            <person name="Studer B."/>
        </authorList>
    </citation>
    <scope>NUCLEOTIDE SEQUENCE</scope>
    <source>
        <strain evidence="3">02402/16</strain>
        <tissue evidence="3">Leaf</tissue>
    </source>
</reference>
<dbReference type="Proteomes" id="UP001231189">
    <property type="component" value="Unassembled WGS sequence"/>
</dbReference>
<sequence length="854" mass="94068">MDRSTPPRQLFKLPQKNPFAAPPSPSIRDIPIAERVPERHVPDDYALKLKSLSDELRDLEFPIDDKIMLSTLSAGLGEDLSNAASNLTLLATPTFEQAVAYRASRSAASLGLGRLTPPSPLASPVARPRPALSPLGSAAGLPRSRSLGRPDRPSDRHARPPPLHRARTRPCRRPSRSTALTGRPLPAVGRWASCRRGGAAAMARLPRHRGSRGAPLTVLPAGPNPPGRDSVGSRAPDRPLRWRVWWRWRLVHGHRRSAHMAAHPVASNSGYNYYLVILDDYSHFVWTFPLRRKSDVATTLTAFFAFIFTQFGRPIHALQTDNSKEFDNITIRSLLATHGAVFRLTCPYTSSQNGRAERMLRTLNNCVRTLLFHASMPPRFWPDALATATLLVNIRPCRVRWSYTPHQLLYGVPPAYDDLRIFGCRCYPNTAATAAHKLAPLSLPCVTSATPPTTPRRPLVPAPRARDRPRRPLLALPRSSPRLSGCAALAAAARSALCRFGASLPRRHGAPVLRRRDARGVPGRLPSRASLDRRRRLPAGASPSASPPVVAAPAPMLTRARAGVRRPHTRHPADRTSRGVSISLLAPAAPIAARRRRFFTSSPGPHPVRPVSRPGHSSSASQTALPPDPACRQPGWRPVGDRQPTRNRPTRVRARSDRPATTPRPLLRQVPTSARAAHATRIGVPPCRRNTTRCAVTDLGACSPGPRATSSPANGSSQHKLGSDGTLERYKARWVVRGFRQPRWRRLHGYACPAVKPGTIRTAAPRRVSCLAMHRWTSPTPSFMAICRNRRPYQRIAGFLHQLGFRSTRSDASLFVYRTGHDMAYLLLYVDDIILTAFTAGLLRQLTVFALSLR</sequence>
<feature type="region of interest" description="Disordered" evidence="1">
    <location>
        <begin position="210"/>
        <end position="235"/>
    </location>
</feature>
<dbReference type="InterPro" id="IPR001584">
    <property type="entry name" value="Integrase_cat-core"/>
</dbReference>
<feature type="compositionally biased region" description="Basic and acidic residues" evidence="1">
    <location>
        <begin position="148"/>
        <end position="158"/>
    </location>
</feature>
<evidence type="ECO:0000313" key="4">
    <source>
        <dbReference type="Proteomes" id="UP001231189"/>
    </source>
</evidence>
<dbReference type="InterPro" id="IPR012337">
    <property type="entry name" value="RNaseH-like_sf"/>
</dbReference>
<feature type="domain" description="Integrase catalytic" evidence="2">
    <location>
        <begin position="235"/>
        <end position="413"/>
    </location>
</feature>
<dbReference type="InterPro" id="IPR039537">
    <property type="entry name" value="Retrotran_Ty1/copia-like"/>
</dbReference>
<feature type="compositionally biased region" description="Polar residues" evidence="1">
    <location>
        <begin position="708"/>
        <end position="720"/>
    </location>
</feature>
<dbReference type="Pfam" id="PF00665">
    <property type="entry name" value="rve"/>
    <property type="match status" value="1"/>
</dbReference>
<dbReference type="AlphaFoldDB" id="A0AAD8U158"/>
<dbReference type="GO" id="GO:0015074">
    <property type="term" value="P:DNA integration"/>
    <property type="evidence" value="ECO:0007669"/>
    <property type="project" value="InterPro"/>
</dbReference>
<evidence type="ECO:0000259" key="2">
    <source>
        <dbReference type="PROSITE" id="PS50994"/>
    </source>
</evidence>
<dbReference type="PANTHER" id="PTHR42648:SF26">
    <property type="entry name" value="INTEGRASE CATALYTIC DOMAIN-CONTAINING PROTEIN"/>
    <property type="match status" value="1"/>
</dbReference>
<accession>A0AAD8U158</accession>
<feature type="compositionally biased region" description="Pro residues" evidence="1">
    <location>
        <begin position="452"/>
        <end position="461"/>
    </location>
</feature>
<proteinExistence type="predicted"/>
<dbReference type="GO" id="GO:0003676">
    <property type="term" value="F:nucleic acid binding"/>
    <property type="evidence" value="ECO:0007669"/>
    <property type="project" value="InterPro"/>
</dbReference>
<gene>
    <name evidence="3" type="ORF">QYE76_012081</name>
</gene>
<feature type="compositionally biased region" description="Low complexity" evidence="1">
    <location>
        <begin position="538"/>
        <end position="555"/>
    </location>
</feature>
<feature type="region of interest" description="Disordered" evidence="1">
    <location>
        <begin position="110"/>
        <end position="184"/>
    </location>
</feature>
<dbReference type="EMBL" id="JAUUTY010000001">
    <property type="protein sequence ID" value="KAK1695384.1"/>
    <property type="molecule type" value="Genomic_DNA"/>
</dbReference>
<feature type="region of interest" description="Disordered" evidence="1">
    <location>
        <begin position="511"/>
        <end position="581"/>
    </location>
</feature>
<dbReference type="PANTHER" id="PTHR42648">
    <property type="entry name" value="TRANSPOSASE, PUTATIVE-RELATED"/>
    <property type="match status" value="1"/>
</dbReference>
<feature type="compositionally biased region" description="Polar residues" evidence="1">
    <location>
        <begin position="615"/>
        <end position="624"/>
    </location>
</feature>
<feature type="compositionally biased region" description="Basic residues" evidence="1">
    <location>
        <begin position="162"/>
        <end position="175"/>
    </location>
</feature>
<name>A0AAD8U158_LOLMU</name>
<feature type="region of interest" description="Disordered" evidence="1">
    <location>
        <begin position="701"/>
        <end position="724"/>
    </location>
</feature>
<dbReference type="PROSITE" id="PS50994">
    <property type="entry name" value="INTEGRASE"/>
    <property type="match status" value="1"/>
</dbReference>
<dbReference type="InterPro" id="IPR036397">
    <property type="entry name" value="RNaseH_sf"/>
</dbReference>
<evidence type="ECO:0000313" key="3">
    <source>
        <dbReference type="EMBL" id="KAK1695384.1"/>
    </source>
</evidence>
<protein>
    <recommendedName>
        <fullName evidence="2">Integrase catalytic domain-containing protein</fullName>
    </recommendedName>
</protein>
<dbReference type="SUPFAM" id="SSF53098">
    <property type="entry name" value="Ribonuclease H-like"/>
    <property type="match status" value="1"/>
</dbReference>
<comment type="caution">
    <text evidence="3">The sequence shown here is derived from an EMBL/GenBank/DDBJ whole genome shotgun (WGS) entry which is preliminary data.</text>
</comment>
<keyword evidence="4" id="KW-1185">Reference proteome</keyword>
<dbReference type="Gene3D" id="3.30.420.10">
    <property type="entry name" value="Ribonuclease H-like superfamily/Ribonuclease H"/>
    <property type="match status" value="1"/>
</dbReference>
<feature type="region of interest" description="Disordered" evidence="1">
    <location>
        <begin position="449"/>
        <end position="477"/>
    </location>
</feature>
<organism evidence="3 4">
    <name type="scientific">Lolium multiflorum</name>
    <name type="common">Italian ryegrass</name>
    <name type="synonym">Lolium perenne subsp. multiflorum</name>
    <dbReference type="NCBI Taxonomy" id="4521"/>
    <lineage>
        <taxon>Eukaryota</taxon>
        <taxon>Viridiplantae</taxon>
        <taxon>Streptophyta</taxon>
        <taxon>Embryophyta</taxon>
        <taxon>Tracheophyta</taxon>
        <taxon>Spermatophyta</taxon>
        <taxon>Magnoliopsida</taxon>
        <taxon>Liliopsida</taxon>
        <taxon>Poales</taxon>
        <taxon>Poaceae</taxon>
        <taxon>BOP clade</taxon>
        <taxon>Pooideae</taxon>
        <taxon>Poodae</taxon>
        <taxon>Poeae</taxon>
        <taxon>Poeae Chloroplast Group 2 (Poeae type)</taxon>
        <taxon>Loliodinae</taxon>
        <taxon>Loliinae</taxon>
        <taxon>Lolium</taxon>
    </lineage>
</organism>
<evidence type="ECO:0000256" key="1">
    <source>
        <dbReference type="SAM" id="MobiDB-lite"/>
    </source>
</evidence>
<feature type="region of interest" description="Disordered" evidence="1">
    <location>
        <begin position="1"/>
        <end position="28"/>
    </location>
</feature>